<protein>
    <submittedName>
        <fullName evidence="2">Uncharacterized protein</fullName>
    </submittedName>
</protein>
<evidence type="ECO:0000313" key="3">
    <source>
        <dbReference type="Proteomes" id="UP000053599"/>
    </source>
</evidence>
<accession>A0A0D1VRI5</accession>
<evidence type="ECO:0000256" key="1">
    <source>
        <dbReference type="SAM" id="MobiDB-lite"/>
    </source>
</evidence>
<sequence length="109" mass="12002">MFRKKGTETAKRKPSCPTRSPICLAGEHSGEDVGHCIGEMADGEWRFGKATGCRCLLDQTLRFDVDTPDESKARSAYALVGPSGRWDPGRMMVSHTTNMERNTDISPVV</sequence>
<feature type="region of interest" description="Disordered" evidence="1">
    <location>
        <begin position="1"/>
        <end position="24"/>
    </location>
</feature>
<name>A0A0D1VRI5_9EURO</name>
<proteinExistence type="predicted"/>
<organism evidence="2 3">
    <name type="scientific">Exophiala sideris</name>
    <dbReference type="NCBI Taxonomy" id="1016849"/>
    <lineage>
        <taxon>Eukaryota</taxon>
        <taxon>Fungi</taxon>
        <taxon>Dikarya</taxon>
        <taxon>Ascomycota</taxon>
        <taxon>Pezizomycotina</taxon>
        <taxon>Eurotiomycetes</taxon>
        <taxon>Chaetothyriomycetidae</taxon>
        <taxon>Chaetothyriales</taxon>
        <taxon>Herpotrichiellaceae</taxon>
        <taxon>Exophiala</taxon>
    </lineage>
</organism>
<gene>
    <name evidence="2" type="ORF">PV11_06292</name>
</gene>
<dbReference type="EMBL" id="KN846953">
    <property type="protein sequence ID" value="KIV78665.1"/>
    <property type="molecule type" value="Genomic_DNA"/>
</dbReference>
<dbReference type="AlphaFoldDB" id="A0A0D1VRI5"/>
<reference evidence="2 3" key="1">
    <citation type="submission" date="2015-01" db="EMBL/GenBank/DDBJ databases">
        <title>The Genome Sequence of Exophiala sideris CBS121828.</title>
        <authorList>
            <consortium name="The Broad Institute Genomics Platform"/>
            <person name="Cuomo C."/>
            <person name="de Hoog S."/>
            <person name="Gorbushina A."/>
            <person name="Stielow B."/>
            <person name="Teixiera M."/>
            <person name="Abouelleil A."/>
            <person name="Chapman S.B."/>
            <person name="Priest M."/>
            <person name="Young S.K."/>
            <person name="Wortman J."/>
            <person name="Nusbaum C."/>
            <person name="Birren B."/>
        </authorList>
    </citation>
    <scope>NUCLEOTIDE SEQUENCE [LARGE SCALE GENOMIC DNA]</scope>
    <source>
        <strain evidence="2 3">CBS 121828</strain>
    </source>
</reference>
<dbReference type="Proteomes" id="UP000053599">
    <property type="component" value="Unassembled WGS sequence"/>
</dbReference>
<dbReference type="HOGENOM" id="CLU_2183964_0_0_1"/>
<feature type="region of interest" description="Disordered" evidence="1">
    <location>
        <begin position="88"/>
        <end position="109"/>
    </location>
</feature>
<evidence type="ECO:0000313" key="2">
    <source>
        <dbReference type="EMBL" id="KIV78665.1"/>
    </source>
</evidence>
<feature type="compositionally biased region" description="Basic and acidic residues" evidence="1">
    <location>
        <begin position="1"/>
        <end position="11"/>
    </location>
</feature>